<feature type="signal peptide" evidence="2">
    <location>
        <begin position="1"/>
        <end position="21"/>
    </location>
</feature>
<proteinExistence type="predicted"/>
<dbReference type="EMBL" id="JAQJAC010000002">
    <property type="protein sequence ID" value="KAJ5595606.1"/>
    <property type="molecule type" value="Genomic_DNA"/>
</dbReference>
<protein>
    <submittedName>
        <fullName evidence="3">Uncharacterized protein</fullName>
    </submittedName>
</protein>
<feature type="compositionally biased region" description="Basic and acidic residues" evidence="1">
    <location>
        <begin position="33"/>
        <end position="45"/>
    </location>
</feature>
<evidence type="ECO:0000313" key="4">
    <source>
        <dbReference type="Proteomes" id="UP001216150"/>
    </source>
</evidence>
<dbReference type="AlphaFoldDB" id="A0AAD6DVG4"/>
<reference evidence="3 4" key="1">
    <citation type="journal article" date="2023" name="IMA Fungus">
        <title>Comparative genomic study of the Penicillium genus elucidates a diverse pangenome and 15 lateral gene transfer events.</title>
        <authorList>
            <person name="Petersen C."/>
            <person name="Sorensen T."/>
            <person name="Nielsen M.R."/>
            <person name="Sondergaard T.E."/>
            <person name="Sorensen J.L."/>
            <person name="Fitzpatrick D.A."/>
            <person name="Frisvad J.C."/>
            <person name="Nielsen K.L."/>
        </authorList>
    </citation>
    <scope>NUCLEOTIDE SEQUENCE [LARGE SCALE GENOMIC DNA]</scope>
    <source>
        <strain evidence="3 4">IBT 29057</strain>
    </source>
</reference>
<evidence type="ECO:0000256" key="2">
    <source>
        <dbReference type="SAM" id="SignalP"/>
    </source>
</evidence>
<evidence type="ECO:0000256" key="1">
    <source>
        <dbReference type="SAM" id="MobiDB-lite"/>
    </source>
</evidence>
<organism evidence="3 4">
    <name type="scientific">Penicillium hetheringtonii</name>
    <dbReference type="NCBI Taxonomy" id="911720"/>
    <lineage>
        <taxon>Eukaryota</taxon>
        <taxon>Fungi</taxon>
        <taxon>Dikarya</taxon>
        <taxon>Ascomycota</taxon>
        <taxon>Pezizomycotina</taxon>
        <taxon>Eurotiomycetes</taxon>
        <taxon>Eurotiomycetidae</taxon>
        <taxon>Eurotiales</taxon>
        <taxon>Aspergillaceae</taxon>
        <taxon>Penicillium</taxon>
    </lineage>
</organism>
<evidence type="ECO:0000313" key="3">
    <source>
        <dbReference type="EMBL" id="KAJ5595606.1"/>
    </source>
</evidence>
<keyword evidence="4" id="KW-1185">Reference proteome</keyword>
<sequence length="128" mass="14302">MKSPLYLLTILLPLATELAFASPTADVEDTDILEERDRGGGHGGDHGGFNGGNPCKVFKPYWYYKYPCESSGKLGQENQGGTFTATCKYSNNGNNWYKTKRGWTQGFNRPQRCHGNWENQQCPNPTFG</sequence>
<gene>
    <name evidence="3" type="ORF">N7450_002064</name>
</gene>
<comment type="caution">
    <text evidence="3">The sequence shown here is derived from an EMBL/GenBank/DDBJ whole genome shotgun (WGS) entry which is preliminary data.</text>
</comment>
<accession>A0AAD6DVG4</accession>
<name>A0AAD6DVG4_9EURO</name>
<feature type="chain" id="PRO_5042220700" evidence="2">
    <location>
        <begin position="22"/>
        <end position="128"/>
    </location>
</feature>
<keyword evidence="2" id="KW-0732">Signal</keyword>
<dbReference type="Proteomes" id="UP001216150">
    <property type="component" value="Unassembled WGS sequence"/>
</dbReference>
<feature type="region of interest" description="Disordered" evidence="1">
    <location>
        <begin position="29"/>
        <end position="51"/>
    </location>
</feature>